<evidence type="ECO:0000313" key="3">
    <source>
        <dbReference type="EMBL" id="SIT01573.1"/>
    </source>
</evidence>
<dbReference type="InterPro" id="IPR012338">
    <property type="entry name" value="Beta-lactam/transpept-like"/>
</dbReference>
<dbReference type="Gene3D" id="3.40.710.10">
    <property type="entry name" value="DD-peptidase/beta-lactamase superfamily"/>
    <property type="match status" value="1"/>
</dbReference>
<dbReference type="AlphaFoldDB" id="A0A1N7NT82"/>
<evidence type="ECO:0000256" key="1">
    <source>
        <dbReference type="SAM" id="SignalP"/>
    </source>
</evidence>
<proteinExistence type="predicted"/>
<evidence type="ECO:0000259" key="2">
    <source>
        <dbReference type="Pfam" id="PF00144"/>
    </source>
</evidence>
<keyword evidence="3" id="KW-0378">Hydrolase</keyword>
<sequence>MRPGVGSVVIAALWAIAAPVAADTLQTRLQGVLAGFHEKYGFPGVTAAIASPGGPVVTAAIGFSDLEARRPMTPDTPMLAASIGKTFVAVTVLALEDEGLLSLTDPVSKHLGHRDWVARLPNHATMTVQDLLRHTSGLPDHVHIASFQADMGMRMASGGAAIGPEEAIAFVLDAEPLFPAGSGWAYTDTGYLLLGLVIEKVSGDGFFDLVTARFLDPLGLDNTAPADRPDLPGVAIGYVAQNNPFGLPERTADADGRLLWDPGMEWTGGGFLSTSRDLARWGQALFGGEALEGPYLDRVLDGVPVSPEAPGVLYGAGVAIHSDTPRGPVYGHGGWIPGYVSSLRHYADHSVTVAFQINTDVGIADDDTDLVPALEAALADLAIGNADGGENR</sequence>
<dbReference type="OrthoDB" id="5377981at2"/>
<dbReference type="PANTHER" id="PTHR46825:SF7">
    <property type="entry name" value="D-ALANYL-D-ALANINE CARBOXYPEPTIDASE"/>
    <property type="match status" value="1"/>
</dbReference>
<dbReference type="STRING" id="633194.SAMN05421759_11038"/>
<keyword evidence="4" id="KW-1185">Reference proteome</keyword>
<feature type="signal peptide" evidence="1">
    <location>
        <begin position="1"/>
        <end position="22"/>
    </location>
</feature>
<protein>
    <submittedName>
        <fullName evidence="3">D-alanyl-D-alanine carboxypeptidase</fullName>
    </submittedName>
</protein>
<keyword evidence="3" id="KW-0645">Protease</keyword>
<dbReference type="InterPro" id="IPR001466">
    <property type="entry name" value="Beta-lactam-related"/>
</dbReference>
<keyword evidence="1" id="KW-0732">Signal</keyword>
<feature type="chain" id="PRO_5011980916" evidence="1">
    <location>
        <begin position="23"/>
        <end position="392"/>
    </location>
</feature>
<dbReference type="EMBL" id="FTOQ01000010">
    <property type="protein sequence ID" value="SIT01573.1"/>
    <property type="molecule type" value="Genomic_DNA"/>
</dbReference>
<dbReference type="RefSeq" id="WP_076449102.1">
    <property type="nucleotide sequence ID" value="NZ_FTOQ01000010.1"/>
</dbReference>
<dbReference type="PANTHER" id="PTHR46825">
    <property type="entry name" value="D-ALANYL-D-ALANINE-CARBOXYPEPTIDASE/ENDOPEPTIDASE AMPH"/>
    <property type="match status" value="1"/>
</dbReference>
<dbReference type="Proteomes" id="UP000186684">
    <property type="component" value="Unassembled WGS sequence"/>
</dbReference>
<dbReference type="Pfam" id="PF00144">
    <property type="entry name" value="Beta-lactamase"/>
    <property type="match status" value="1"/>
</dbReference>
<organism evidence="3 4">
    <name type="scientific">Roseivivax lentus</name>
    <dbReference type="NCBI Taxonomy" id="633194"/>
    <lineage>
        <taxon>Bacteria</taxon>
        <taxon>Pseudomonadati</taxon>
        <taxon>Pseudomonadota</taxon>
        <taxon>Alphaproteobacteria</taxon>
        <taxon>Rhodobacterales</taxon>
        <taxon>Roseobacteraceae</taxon>
        <taxon>Roseivivax</taxon>
    </lineage>
</organism>
<evidence type="ECO:0000313" key="4">
    <source>
        <dbReference type="Proteomes" id="UP000186684"/>
    </source>
</evidence>
<reference evidence="4" key="1">
    <citation type="submission" date="2017-01" db="EMBL/GenBank/DDBJ databases">
        <authorList>
            <person name="Varghese N."/>
            <person name="Submissions S."/>
        </authorList>
    </citation>
    <scope>NUCLEOTIDE SEQUENCE [LARGE SCALE GENOMIC DNA]</scope>
    <source>
        <strain evidence="4">DSM 29430</strain>
    </source>
</reference>
<dbReference type="GO" id="GO:0004180">
    <property type="term" value="F:carboxypeptidase activity"/>
    <property type="evidence" value="ECO:0007669"/>
    <property type="project" value="UniProtKB-KW"/>
</dbReference>
<gene>
    <name evidence="3" type="ORF">SAMN05421759_11038</name>
</gene>
<keyword evidence="3" id="KW-0121">Carboxypeptidase</keyword>
<name>A0A1N7NT82_9RHOB</name>
<feature type="domain" description="Beta-lactamase-related" evidence="2">
    <location>
        <begin position="32"/>
        <end position="376"/>
    </location>
</feature>
<dbReference type="InterPro" id="IPR050491">
    <property type="entry name" value="AmpC-like"/>
</dbReference>
<dbReference type="SUPFAM" id="SSF56601">
    <property type="entry name" value="beta-lactamase/transpeptidase-like"/>
    <property type="match status" value="1"/>
</dbReference>
<accession>A0A1N7NT82</accession>